<dbReference type="EMBL" id="JACHMI010000001">
    <property type="protein sequence ID" value="MBB6553513.1"/>
    <property type="molecule type" value="Genomic_DNA"/>
</dbReference>
<dbReference type="AlphaFoldDB" id="A0A7X0U3A5"/>
<dbReference type="Proteomes" id="UP000565579">
    <property type="component" value="Unassembled WGS sequence"/>
</dbReference>
<organism evidence="1 2">
    <name type="scientific">Nonomuraea rubra</name>
    <dbReference type="NCBI Taxonomy" id="46180"/>
    <lineage>
        <taxon>Bacteria</taxon>
        <taxon>Bacillati</taxon>
        <taxon>Actinomycetota</taxon>
        <taxon>Actinomycetes</taxon>
        <taxon>Streptosporangiales</taxon>
        <taxon>Streptosporangiaceae</taxon>
        <taxon>Nonomuraea</taxon>
    </lineage>
</organism>
<protein>
    <submittedName>
        <fullName evidence="1">Uncharacterized protein</fullName>
    </submittedName>
</protein>
<keyword evidence="2" id="KW-1185">Reference proteome</keyword>
<name>A0A7X0U3A5_9ACTN</name>
<evidence type="ECO:0000313" key="2">
    <source>
        <dbReference type="Proteomes" id="UP000565579"/>
    </source>
</evidence>
<gene>
    <name evidence="1" type="ORF">HD593_008308</name>
</gene>
<sequence>MKRARELPLDGVLVQRLRDGDEQTFALVLDSWAVGML</sequence>
<accession>A0A7X0U3A5</accession>
<proteinExistence type="predicted"/>
<evidence type="ECO:0000313" key="1">
    <source>
        <dbReference type="EMBL" id="MBB6553513.1"/>
    </source>
</evidence>
<comment type="caution">
    <text evidence="1">The sequence shown here is derived from an EMBL/GenBank/DDBJ whole genome shotgun (WGS) entry which is preliminary data.</text>
</comment>
<reference evidence="1 2" key="1">
    <citation type="submission" date="2020-08" db="EMBL/GenBank/DDBJ databases">
        <title>Sequencing the genomes of 1000 actinobacteria strains.</title>
        <authorList>
            <person name="Klenk H.-P."/>
        </authorList>
    </citation>
    <scope>NUCLEOTIDE SEQUENCE [LARGE SCALE GENOMIC DNA]</scope>
    <source>
        <strain evidence="1 2">DSM 43768</strain>
    </source>
</reference>